<proteinExistence type="predicted"/>
<dbReference type="AlphaFoldDB" id="A0A2P9AF17"/>
<name>A0A2P9AF17_9HYPH</name>
<evidence type="ECO:0000313" key="3">
    <source>
        <dbReference type="Proteomes" id="UP000245698"/>
    </source>
</evidence>
<dbReference type="Proteomes" id="UP000245698">
    <property type="component" value="Unassembled WGS sequence"/>
</dbReference>
<feature type="region of interest" description="Disordered" evidence="1">
    <location>
        <begin position="1"/>
        <end position="20"/>
    </location>
</feature>
<keyword evidence="3" id="KW-1185">Reference proteome</keyword>
<protein>
    <submittedName>
        <fullName evidence="2">Uncharacterized protein</fullName>
    </submittedName>
</protein>
<evidence type="ECO:0000313" key="2">
    <source>
        <dbReference type="EMBL" id="SJM29694.1"/>
    </source>
</evidence>
<accession>A0A2P9AF17</accession>
<gene>
    <name evidence="2" type="ORF">BQ8482_111624</name>
</gene>
<evidence type="ECO:0000256" key="1">
    <source>
        <dbReference type="SAM" id="MobiDB-lite"/>
    </source>
</evidence>
<organism evidence="2 3">
    <name type="scientific">Mesorhizobium delmotii</name>
    <dbReference type="NCBI Taxonomy" id="1631247"/>
    <lineage>
        <taxon>Bacteria</taxon>
        <taxon>Pseudomonadati</taxon>
        <taxon>Pseudomonadota</taxon>
        <taxon>Alphaproteobacteria</taxon>
        <taxon>Hyphomicrobiales</taxon>
        <taxon>Phyllobacteriaceae</taxon>
        <taxon>Mesorhizobium</taxon>
    </lineage>
</organism>
<reference evidence="3" key="1">
    <citation type="submission" date="2016-12" db="EMBL/GenBank/DDBJ databases">
        <authorList>
            <person name="Brunel B."/>
        </authorList>
    </citation>
    <scope>NUCLEOTIDE SEQUENCE [LARGE SCALE GENOMIC DNA]</scope>
</reference>
<dbReference type="EMBL" id="FUIG01000013">
    <property type="protein sequence ID" value="SJM29694.1"/>
    <property type="molecule type" value="Genomic_DNA"/>
</dbReference>
<sequence length="101" mass="11204">MRTVDERAGTTPLAGPSPRARAWASPDLIADILTRQATRSTEYLRFSGLIQEISAYSINLGYSWENRAAPAAEEEKGRGYRGMATEPRPAAIRAGFSRQRY</sequence>